<dbReference type="Pfam" id="PF08244">
    <property type="entry name" value="Glyco_hydro_32C"/>
    <property type="match status" value="1"/>
</dbReference>
<dbReference type="FunFam" id="2.115.10.20:FF:000001">
    <property type="entry name" value="Beta-fructofuranosidase, insoluble isoenzyme CWINV1"/>
    <property type="match status" value="1"/>
</dbReference>
<keyword evidence="6" id="KW-0926">Vacuole</keyword>
<dbReference type="PANTHER" id="PTHR31953">
    <property type="entry name" value="BETA-FRUCTOFURANOSIDASE, INSOLUBLE ISOENZYME CWINV1-RELATED"/>
    <property type="match status" value="1"/>
</dbReference>
<evidence type="ECO:0000256" key="7">
    <source>
        <dbReference type="ARBA" id="ARBA00022801"/>
    </source>
</evidence>
<dbReference type="EC" id="3.2.1.26" evidence="5"/>
<evidence type="ECO:0000256" key="9">
    <source>
        <dbReference type="ARBA" id="ARBA00023295"/>
    </source>
</evidence>
<sequence>MAPDTPLLDPPPSSTRRRHGLIKQCGLILPSLVIFSVGLLTLAGHRSQQSLSISAGVAHHQAPAPAPARGLREGVSAKSIPGNLDEEGVSYNWTNAMFAWQRTAYHFQPQRNWMNGFAGPMYHKGWYHIFYQYNPYSAVWGNITWGHAVSRDLIHWLILPLALIPDNWYDINGVWTGSATRHPEDGNIYMLYTGSTGNLTQVQNLAHPADLADPLLLRWVKSPANPILLPPPGIGPKDFRDPTTAWLGPDGLWRVAIGSRVEKLGLTLVYKTDDFVSYELLDHYLHSVPGTGMWECVDFYPVLVNGTKGLDTSAVGEGIKHVLKASLDDTKLDHFAVGTYDPVKDLWTPDDPESDVGIGLKYDYGRYYASKTFYDEEKQRRILWGWINETDTEFDDLKKGWASLQTIPRTVVLDSKTGRDLLQWPVEEIESLRLNFFCFDEVLVGPGSVVPLHIGSATQNFAYIALQLDITAEFEVELISGKKPGEENRCDGGAAERSSLGPFGILALADASLSELTPVFFRPVQTTLDTVTTYFCTDQTRSSMAPEVFKVVYGSSIPVVGDEKLEMRVLVDHSIVESFGQGGRRVISSRVYPTRAIYGDARLFLFNNATDVNVKVKLKIWEMNSAFIRPFALDQL</sequence>
<comment type="similarity">
    <text evidence="4 10">Belongs to the glycosyl hydrolase 32 family.</text>
</comment>
<feature type="domain" description="Glycosyl hydrolase family 32 N-terminal" evidence="11">
    <location>
        <begin position="106"/>
        <end position="425"/>
    </location>
</feature>
<dbReference type="AlphaFoldDB" id="A0AAV0GXK3"/>
<comment type="pathway">
    <text evidence="3">Glycan biosynthesis; sucrose metabolism.</text>
</comment>
<dbReference type="Pfam" id="PF11837">
    <property type="entry name" value="INV_N"/>
    <property type="match status" value="1"/>
</dbReference>
<dbReference type="SUPFAM" id="SSF75005">
    <property type="entry name" value="Arabinanase/levansucrase/invertase"/>
    <property type="match status" value="1"/>
</dbReference>
<evidence type="ECO:0000256" key="1">
    <source>
        <dbReference type="ARBA" id="ARBA00000094"/>
    </source>
</evidence>
<keyword evidence="15" id="KW-1185">Reference proteome</keyword>
<evidence type="ECO:0000313" key="14">
    <source>
        <dbReference type="EMBL" id="CAI0377781.1"/>
    </source>
</evidence>
<keyword evidence="8" id="KW-0865">Zymogen</keyword>
<dbReference type="InterPro" id="IPR050551">
    <property type="entry name" value="Fructan_Metab_Enzymes"/>
</dbReference>
<dbReference type="InterPro" id="IPR023296">
    <property type="entry name" value="Glyco_hydro_beta-prop_sf"/>
</dbReference>
<feature type="domain" description="Beta-fructofuranosidase N-terminal" evidence="13">
    <location>
        <begin position="10"/>
        <end position="97"/>
    </location>
</feature>
<evidence type="ECO:0000259" key="13">
    <source>
        <dbReference type="Pfam" id="PF11837"/>
    </source>
</evidence>
<dbReference type="EMBL" id="CAMGYJ010000002">
    <property type="protein sequence ID" value="CAI0377781.1"/>
    <property type="molecule type" value="Genomic_DNA"/>
</dbReference>
<dbReference type="SUPFAM" id="SSF49899">
    <property type="entry name" value="Concanavalin A-like lectins/glucanases"/>
    <property type="match status" value="1"/>
</dbReference>
<dbReference type="InterPro" id="IPR013189">
    <property type="entry name" value="Glyco_hydro_32_C"/>
</dbReference>
<comment type="caution">
    <text evidence="14">The sequence shown here is derived from an EMBL/GenBank/DDBJ whole genome shotgun (WGS) entry which is preliminary data.</text>
</comment>
<dbReference type="Gene3D" id="2.60.120.560">
    <property type="entry name" value="Exo-inulinase, domain 1"/>
    <property type="match status" value="1"/>
</dbReference>
<keyword evidence="9 10" id="KW-0326">Glycosidase</keyword>
<organism evidence="14 15">
    <name type="scientific">Linum tenue</name>
    <dbReference type="NCBI Taxonomy" id="586396"/>
    <lineage>
        <taxon>Eukaryota</taxon>
        <taxon>Viridiplantae</taxon>
        <taxon>Streptophyta</taxon>
        <taxon>Embryophyta</taxon>
        <taxon>Tracheophyta</taxon>
        <taxon>Spermatophyta</taxon>
        <taxon>Magnoliopsida</taxon>
        <taxon>eudicotyledons</taxon>
        <taxon>Gunneridae</taxon>
        <taxon>Pentapetalae</taxon>
        <taxon>rosids</taxon>
        <taxon>fabids</taxon>
        <taxon>Malpighiales</taxon>
        <taxon>Linaceae</taxon>
        <taxon>Linum</taxon>
    </lineage>
</organism>
<dbReference type="Gene3D" id="2.115.10.20">
    <property type="entry name" value="Glycosyl hydrolase domain, family 43"/>
    <property type="match status" value="1"/>
</dbReference>
<proteinExistence type="inferred from homology"/>
<dbReference type="InterPro" id="IPR013148">
    <property type="entry name" value="Glyco_hydro_32_N"/>
</dbReference>
<name>A0AAV0GXK3_9ROSI</name>
<evidence type="ECO:0000256" key="2">
    <source>
        <dbReference type="ARBA" id="ARBA00004410"/>
    </source>
</evidence>
<evidence type="ECO:0000256" key="5">
    <source>
        <dbReference type="ARBA" id="ARBA00012758"/>
    </source>
</evidence>
<evidence type="ECO:0000256" key="8">
    <source>
        <dbReference type="ARBA" id="ARBA00023145"/>
    </source>
</evidence>
<gene>
    <name evidence="14" type="ORF">LITE_LOCUS1600</name>
</gene>
<dbReference type="GO" id="GO:0005775">
    <property type="term" value="C:vacuolar lumen"/>
    <property type="evidence" value="ECO:0007669"/>
    <property type="project" value="UniProtKB-SubCell"/>
</dbReference>
<dbReference type="CDD" id="cd18624">
    <property type="entry name" value="GH32_Fruct1-like"/>
    <property type="match status" value="1"/>
</dbReference>
<reference evidence="14" key="1">
    <citation type="submission" date="2022-08" db="EMBL/GenBank/DDBJ databases">
        <authorList>
            <person name="Gutierrez-Valencia J."/>
        </authorList>
    </citation>
    <scope>NUCLEOTIDE SEQUENCE</scope>
</reference>
<evidence type="ECO:0000313" key="15">
    <source>
        <dbReference type="Proteomes" id="UP001154282"/>
    </source>
</evidence>
<dbReference type="InterPro" id="IPR021792">
    <property type="entry name" value="Beta-fructofuranosidase_N"/>
</dbReference>
<evidence type="ECO:0000256" key="4">
    <source>
        <dbReference type="ARBA" id="ARBA00009902"/>
    </source>
</evidence>
<evidence type="ECO:0000256" key="6">
    <source>
        <dbReference type="ARBA" id="ARBA00022554"/>
    </source>
</evidence>
<dbReference type="SMART" id="SM00640">
    <property type="entry name" value="Glyco_32"/>
    <property type="match status" value="1"/>
</dbReference>
<dbReference type="InterPro" id="IPR013320">
    <property type="entry name" value="ConA-like_dom_sf"/>
</dbReference>
<evidence type="ECO:0000256" key="3">
    <source>
        <dbReference type="ARBA" id="ARBA00004914"/>
    </source>
</evidence>
<dbReference type="InterPro" id="IPR001362">
    <property type="entry name" value="Glyco_hydro_32"/>
</dbReference>
<comment type="catalytic activity">
    <reaction evidence="1">
        <text>Hydrolysis of terminal non-reducing beta-D-fructofuranoside residues in beta-D-fructofuranosides.</text>
        <dbReference type="EC" id="3.2.1.26"/>
    </reaction>
</comment>
<dbReference type="GO" id="GO:0004564">
    <property type="term" value="F:beta-fructofuranosidase activity"/>
    <property type="evidence" value="ECO:0007669"/>
    <property type="project" value="UniProtKB-EC"/>
</dbReference>
<evidence type="ECO:0000259" key="12">
    <source>
        <dbReference type="Pfam" id="PF08244"/>
    </source>
</evidence>
<dbReference type="Pfam" id="PF00251">
    <property type="entry name" value="Glyco_hydro_32N"/>
    <property type="match status" value="1"/>
</dbReference>
<dbReference type="GO" id="GO:0005975">
    <property type="term" value="P:carbohydrate metabolic process"/>
    <property type="evidence" value="ECO:0007669"/>
    <property type="project" value="InterPro"/>
</dbReference>
<evidence type="ECO:0000259" key="11">
    <source>
        <dbReference type="Pfam" id="PF00251"/>
    </source>
</evidence>
<evidence type="ECO:0000256" key="10">
    <source>
        <dbReference type="RuleBase" id="RU362110"/>
    </source>
</evidence>
<keyword evidence="7 10" id="KW-0378">Hydrolase</keyword>
<protein>
    <recommendedName>
        <fullName evidence="5">beta-fructofuranosidase</fullName>
        <ecNumber evidence="5">3.2.1.26</ecNumber>
    </recommendedName>
</protein>
<dbReference type="Proteomes" id="UP001154282">
    <property type="component" value="Unassembled WGS sequence"/>
</dbReference>
<comment type="subcellular location">
    <subcellularLocation>
        <location evidence="2">Vacuole lumen</location>
    </subcellularLocation>
</comment>
<feature type="domain" description="Glycosyl hydrolase family 32 C-terminal" evidence="12">
    <location>
        <begin position="466"/>
        <end position="622"/>
    </location>
</feature>
<accession>A0AAV0GXK3</accession>